<name>A0A6A5UXK9_9PLEO</name>
<reference evidence="1" key="1">
    <citation type="journal article" date="2020" name="Stud. Mycol.">
        <title>101 Dothideomycetes genomes: a test case for predicting lifestyles and emergence of pathogens.</title>
        <authorList>
            <person name="Haridas S."/>
            <person name="Albert R."/>
            <person name="Binder M."/>
            <person name="Bloem J."/>
            <person name="Labutti K."/>
            <person name="Salamov A."/>
            <person name="Andreopoulos B."/>
            <person name="Baker S."/>
            <person name="Barry K."/>
            <person name="Bills G."/>
            <person name="Bluhm B."/>
            <person name="Cannon C."/>
            <person name="Castanera R."/>
            <person name="Culley D."/>
            <person name="Daum C."/>
            <person name="Ezra D."/>
            <person name="Gonzalez J."/>
            <person name="Henrissat B."/>
            <person name="Kuo A."/>
            <person name="Liang C."/>
            <person name="Lipzen A."/>
            <person name="Lutzoni F."/>
            <person name="Magnuson J."/>
            <person name="Mondo S."/>
            <person name="Nolan M."/>
            <person name="Ohm R."/>
            <person name="Pangilinan J."/>
            <person name="Park H.-J."/>
            <person name="Ramirez L."/>
            <person name="Alfaro M."/>
            <person name="Sun H."/>
            <person name="Tritt A."/>
            <person name="Yoshinaga Y."/>
            <person name="Zwiers L.-H."/>
            <person name="Turgeon B."/>
            <person name="Goodwin S."/>
            <person name="Spatafora J."/>
            <person name="Crous P."/>
            <person name="Grigoriev I."/>
        </authorList>
    </citation>
    <scope>NUCLEOTIDE SEQUENCE</scope>
    <source>
        <strain evidence="1">CBS 107.79</strain>
    </source>
</reference>
<gene>
    <name evidence="1" type="ORF">BU23DRAFT_479398</name>
</gene>
<keyword evidence="2" id="KW-1185">Reference proteome</keyword>
<accession>A0A6A5UXK9</accession>
<sequence>SSPPELVELLKLNKRFIELLRKDPAVLSLVKRYVERITRLCEIQNTIIAI</sequence>
<dbReference type="EMBL" id="ML976717">
    <property type="protein sequence ID" value="KAF1968699.1"/>
    <property type="molecule type" value="Genomic_DNA"/>
</dbReference>
<evidence type="ECO:0000313" key="1">
    <source>
        <dbReference type="EMBL" id="KAF1968699.1"/>
    </source>
</evidence>
<protein>
    <submittedName>
        <fullName evidence="1">Uncharacterized protein</fullName>
    </submittedName>
</protein>
<evidence type="ECO:0000313" key="2">
    <source>
        <dbReference type="Proteomes" id="UP000800036"/>
    </source>
</evidence>
<organism evidence="1 2">
    <name type="scientific">Bimuria novae-zelandiae CBS 107.79</name>
    <dbReference type="NCBI Taxonomy" id="1447943"/>
    <lineage>
        <taxon>Eukaryota</taxon>
        <taxon>Fungi</taxon>
        <taxon>Dikarya</taxon>
        <taxon>Ascomycota</taxon>
        <taxon>Pezizomycotina</taxon>
        <taxon>Dothideomycetes</taxon>
        <taxon>Pleosporomycetidae</taxon>
        <taxon>Pleosporales</taxon>
        <taxon>Massarineae</taxon>
        <taxon>Didymosphaeriaceae</taxon>
        <taxon>Bimuria</taxon>
    </lineage>
</organism>
<proteinExistence type="predicted"/>
<dbReference type="OrthoDB" id="5504197at2759"/>
<dbReference type="Proteomes" id="UP000800036">
    <property type="component" value="Unassembled WGS sequence"/>
</dbReference>
<dbReference type="AlphaFoldDB" id="A0A6A5UXK9"/>
<feature type="non-terminal residue" evidence="1">
    <location>
        <position position="1"/>
    </location>
</feature>